<dbReference type="AlphaFoldDB" id="A0A101NDI8"/>
<accession>A0A101NDI8</accession>
<name>A0A101NDI8_9ACTN</name>
<dbReference type="STRING" id="67285.AQI88_38340"/>
<protein>
    <submittedName>
        <fullName evidence="1">Uncharacterized protein</fullName>
    </submittedName>
</protein>
<sequence>MTTDEKVITDLPYRVELATDSWESVVEEGKKLTDKKIDSDPILSWTLRRPTGTPRPASLG</sequence>
<evidence type="ECO:0000313" key="1">
    <source>
        <dbReference type="EMBL" id="KUM91180.1"/>
    </source>
</evidence>
<dbReference type="OrthoDB" id="4189322at2"/>
<proteinExistence type="predicted"/>
<organism evidence="1 2">
    <name type="scientific">Streptomyces cellostaticus</name>
    <dbReference type="NCBI Taxonomy" id="67285"/>
    <lineage>
        <taxon>Bacteria</taxon>
        <taxon>Bacillati</taxon>
        <taxon>Actinomycetota</taxon>
        <taxon>Actinomycetes</taxon>
        <taxon>Kitasatosporales</taxon>
        <taxon>Streptomycetaceae</taxon>
        <taxon>Streptomyces</taxon>
    </lineage>
</organism>
<keyword evidence="2" id="KW-1185">Reference proteome</keyword>
<dbReference type="Proteomes" id="UP000054241">
    <property type="component" value="Unassembled WGS sequence"/>
</dbReference>
<dbReference type="RefSeq" id="WP_067009343.1">
    <property type="nucleotide sequence ID" value="NZ_BNDU01000004.1"/>
</dbReference>
<gene>
    <name evidence="1" type="ORF">AQI88_38340</name>
</gene>
<dbReference type="EMBL" id="LMWL01000083">
    <property type="protein sequence ID" value="KUM91180.1"/>
    <property type="molecule type" value="Genomic_DNA"/>
</dbReference>
<reference evidence="1 2" key="1">
    <citation type="submission" date="2015-10" db="EMBL/GenBank/DDBJ databases">
        <title>Draft genome sequence of Streptomyces cellostaticus DSM 40189, type strain for the species Streptomyces cellostaticus.</title>
        <authorList>
            <person name="Ruckert C."/>
            <person name="Winkler A."/>
            <person name="Kalinowski J."/>
            <person name="Kampfer P."/>
            <person name="Glaeser S."/>
        </authorList>
    </citation>
    <scope>NUCLEOTIDE SEQUENCE [LARGE SCALE GENOMIC DNA]</scope>
    <source>
        <strain evidence="1 2">DSM 40189</strain>
    </source>
</reference>
<evidence type="ECO:0000313" key="2">
    <source>
        <dbReference type="Proteomes" id="UP000054241"/>
    </source>
</evidence>
<comment type="caution">
    <text evidence="1">The sequence shown here is derived from an EMBL/GenBank/DDBJ whole genome shotgun (WGS) entry which is preliminary data.</text>
</comment>